<dbReference type="InParanoid" id="A0A3Q0KTV3"/>
<protein>
    <submittedName>
        <fullName evidence="3">Egg secreted protein ESP15-like</fullName>
    </submittedName>
</protein>
<name>A0A3Q0KTV3_SCHMA</name>
<dbReference type="WBParaSite" id="Smp_180320.1">
    <property type="protein sequence ID" value="Smp_180320.1"/>
    <property type="gene ID" value="Smp_180320"/>
</dbReference>
<evidence type="ECO:0000313" key="3">
    <source>
        <dbReference type="WBParaSite" id="Smp_180320.1"/>
    </source>
</evidence>
<reference evidence="3" key="2">
    <citation type="submission" date="2018-12" db="UniProtKB">
        <authorList>
            <consortium name="WormBaseParasite"/>
        </authorList>
    </citation>
    <scope>IDENTIFICATION</scope>
    <source>
        <strain evidence="3">Puerto Rican</strain>
    </source>
</reference>
<feature type="signal peptide" evidence="1">
    <location>
        <begin position="1"/>
        <end position="25"/>
    </location>
</feature>
<accession>A0A3Q0KTV3</accession>
<organism evidence="2 3">
    <name type="scientific">Schistosoma mansoni</name>
    <name type="common">Blood fluke</name>
    <dbReference type="NCBI Taxonomy" id="6183"/>
    <lineage>
        <taxon>Eukaryota</taxon>
        <taxon>Metazoa</taxon>
        <taxon>Spiralia</taxon>
        <taxon>Lophotrochozoa</taxon>
        <taxon>Platyhelminthes</taxon>
        <taxon>Trematoda</taxon>
        <taxon>Digenea</taxon>
        <taxon>Strigeidida</taxon>
        <taxon>Schistosomatoidea</taxon>
        <taxon>Schistosomatidae</taxon>
        <taxon>Schistosoma</taxon>
    </lineage>
</organism>
<dbReference type="Proteomes" id="UP000008854">
    <property type="component" value="Unassembled WGS sequence"/>
</dbReference>
<proteinExistence type="predicted"/>
<keyword evidence="2" id="KW-1185">Reference proteome</keyword>
<evidence type="ECO:0000313" key="2">
    <source>
        <dbReference type="Proteomes" id="UP000008854"/>
    </source>
</evidence>
<keyword evidence="1" id="KW-0732">Signal</keyword>
<sequence>MIIPVKNCLAIFCLIQLVVFSKCDGWTITCNETYCCENTDNGKLCCDGEYCSASISNHQDLTKHQQNLLMSKKFKII</sequence>
<dbReference type="AlphaFoldDB" id="A0A3Q0KTV3"/>
<reference evidence="2" key="1">
    <citation type="journal article" date="2012" name="PLoS Negl. Trop. Dis.">
        <title>A systematically improved high quality genome and transcriptome of the human blood fluke Schistosoma mansoni.</title>
        <authorList>
            <person name="Protasio A.V."/>
            <person name="Tsai I.J."/>
            <person name="Babbage A."/>
            <person name="Nichol S."/>
            <person name="Hunt M."/>
            <person name="Aslett M.A."/>
            <person name="De Silva N."/>
            <person name="Velarde G.S."/>
            <person name="Anderson T.J."/>
            <person name="Clark R.C."/>
            <person name="Davidson C."/>
            <person name="Dillon G.P."/>
            <person name="Holroyd N.E."/>
            <person name="LoVerde P.T."/>
            <person name="Lloyd C."/>
            <person name="McQuillan J."/>
            <person name="Oliveira G."/>
            <person name="Otto T.D."/>
            <person name="Parker-Manuel S.J."/>
            <person name="Quail M.A."/>
            <person name="Wilson R.A."/>
            <person name="Zerlotini A."/>
            <person name="Dunne D.W."/>
            <person name="Berriman M."/>
        </authorList>
    </citation>
    <scope>NUCLEOTIDE SEQUENCE [LARGE SCALE GENOMIC DNA]</scope>
    <source>
        <strain evidence="2">Puerto Rican</strain>
    </source>
</reference>
<evidence type="ECO:0000256" key="1">
    <source>
        <dbReference type="SAM" id="SignalP"/>
    </source>
</evidence>
<feature type="chain" id="PRO_5040456074" evidence="1">
    <location>
        <begin position="26"/>
        <end position="77"/>
    </location>
</feature>